<feature type="transmembrane region" description="Helical" evidence="2">
    <location>
        <begin position="106"/>
        <end position="128"/>
    </location>
</feature>
<feature type="transmembrane region" description="Helical" evidence="2">
    <location>
        <begin position="80"/>
        <end position="99"/>
    </location>
</feature>
<evidence type="ECO:0008006" key="5">
    <source>
        <dbReference type="Google" id="ProtNLM"/>
    </source>
</evidence>
<feature type="transmembrane region" description="Helical" evidence="2">
    <location>
        <begin position="280"/>
        <end position="299"/>
    </location>
</feature>
<evidence type="ECO:0000256" key="2">
    <source>
        <dbReference type="SAM" id="Phobius"/>
    </source>
</evidence>
<feature type="transmembrane region" description="Helical" evidence="2">
    <location>
        <begin position="181"/>
        <end position="201"/>
    </location>
</feature>
<feature type="transmembrane region" description="Helical" evidence="2">
    <location>
        <begin position="48"/>
        <end position="74"/>
    </location>
</feature>
<proteinExistence type="predicted"/>
<reference evidence="3 4" key="1">
    <citation type="submission" date="2024-03" db="EMBL/GenBank/DDBJ databases">
        <title>Two novel species of the genus Flavobacterium exhibiting potentially degradation of complex polysaccharides.</title>
        <authorList>
            <person name="Lian X."/>
        </authorList>
    </citation>
    <scope>NUCLEOTIDE SEQUENCE [LARGE SCALE GENOMIC DNA]</scope>
    <source>
        <strain evidence="4">j3</strain>
    </source>
</reference>
<dbReference type="Proteomes" id="UP001460072">
    <property type="component" value="Unassembled WGS sequence"/>
</dbReference>
<feature type="transmembrane region" description="Helical" evidence="2">
    <location>
        <begin position="157"/>
        <end position="175"/>
    </location>
</feature>
<comment type="caution">
    <text evidence="3">The sequence shown here is derived from an EMBL/GenBank/DDBJ whole genome shotgun (WGS) entry which is preliminary data.</text>
</comment>
<feature type="transmembrane region" description="Helical" evidence="2">
    <location>
        <begin position="254"/>
        <end position="275"/>
    </location>
</feature>
<protein>
    <recommendedName>
        <fullName evidence="5">DUF4401 domain-containing protein</fullName>
    </recommendedName>
</protein>
<accession>A0ABU9N1R9</accession>
<name>A0ABU9N1R9_9FLAO</name>
<feature type="transmembrane region" description="Helical" evidence="2">
    <location>
        <begin position="305"/>
        <end position="324"/>
    </location>
</feature>
<feature type="transmembrane region" description="Helical" evidence="2">
    <location>
        <begin position="213"/>
        <end position="234"/>
    </location>
</feature>
<keyword evidence="2" id="KW-0472">Membrane</keyword>
<organism evidence="3 4">
    <name type="scientific">Flavobacterium aureirubrum</name>
    <dbReference type="NCBI Taxonomy" id="3133147"/>
    <lineage>
        <taxon>Bacteria</taxon>
        <taxon>Pseudomonadati</taxon>
        <taxon>Bacteroidota</taxon>
        <taxon>Flavobacteriia</taxon>
        <taxon>Flavobacteriales</taxon>
        <taxon>Flavobacteriaceae</taxon>
        <taxon>Flavobacterium</taxon>
    </lineage>
</organism>
<dbReference type="RefSeq" id="WP_342694784.1">
    <property type="nucleotide sequence ID" value="NZ_JBCGDO010000002.1"/>
</dbReference>
<evidence type="ECO:0000256" key="1">
    <source>
        <dbReference type="SAM" id="MobiDB-lite"/>
    </source>
</evidence>
<keyword evidence="2" id="KW-0812">Transmembrane</keyword>
<keyword evidence="4" id="KW-1185">Reference proteome</keyword>
<evidence type="ECO:0000313" key="4">
    <source>
        <dbReference type="Proteomes" id="UP001460072"/>
    </source>
</evidence>
<feature type="region of interest" description="Disordered" evidence="1">
    <location>
        <begin position="366"/>
        <end position="386"/>
    </location>
</feature>
<feature type="compositionally biased region" description="Gly residues" evidence="1">
    <location>
        <begin position="372"/>
        <end position="386"/>
    </location>
</feature>
<dbReference type="EMBL" id="JBCGDO010000002">
    <property type="protein sequence ID" value="MEM0541555.1"/>
    <property type="molecule type" value="Genomic_DNA"/>
</dbReference>
<sequence length="386" mass="42994">MIVYNKEMLENTFLLAQAKRLNTHGFISDNQLKEIKGQLPKLKSNSNLLIRIGFFLLGSFLYSSIIGVFSLFTINLIDSYIGVIMLLYTIIGIVASEFLAREQFHYGFGVDDAFILGFQGFFCGAIGISLESPLAALITMTFIGFVACIRYLHTLSALLSLIGLISTICYLVIENKVVDTLFLPFVLLLLSIIFYLVYLRISQSIKLKYYENSILILQAVSLLLGYFSVNYLVVRELSESLLGLTIANGEDIPFAFLFYGFTFVIPVFYIVYSLYSKDKLMLLLGFFTTGFSVFTIRYYHQILPIEVALMLGGTLLFAIAYFGIRILKDKETGITFKPARNSNSDLLTNLEALAVNSQVDLNSMESESKMPFGGGGFSGGGSGESF</sequence>
<gene>
    <name evidence="3" type="ORF">WFZ85_02905</name>
</gene>
<keyword evidence="2" id="KW-1133">Transmembrane helix</keyword>
<evidence type="ECO:0000313" key="3">
    <source>
        <dbReference type="EMBL" id="MEM0541555.1"/>
    </source>
</evidence>